<evidence type="ECO:0000313" key="3">
    <source>
        <dbReference type="Proteomes" id="UP000483432"/>
    </source>
</evidence>
<gene>
    <name evidence="2" type="ORF">GZ085_10275</name>
</gene>
<name>A0A7C9P8L1_9PROT</name>
<dbReference type="Gene3D" id="3.40.710.10">
    <property type="entry name" value="DD-peptidase/beta-lactamase superfamily"/>
    <property type="match status" value="1"/>
</dbReference>
<dbReference type="Proteomes" id="UP000483432">
    <property type="component" value="Unassembled WGS sequence"/>
</dbReference>
<dbReference type="InterPro" id="IPR050515">
    <property type="entry name" value="Beta-lactam/transpept"/>
</dbReference>
<dbReference type="PANTHER" id="PTHR30627">
    <property type="entry name" value="PEPTIDOGLYCAN D,D-TRANSPEPTIDASE"/>
    <property type="match status" value="1"/>
</dbReference>
<dbReference type="AlphaFoldDB" id="A0A7C9P8L1"/>
<proteinExistence type="predicted"/>
<dbReference type="GO" id="GO:0071972">
    <property type="term" value="F:peptidoglycan L,D-transpeptidase activity"/>
    <property type="evidence" value="ECO:0007669"/>
    <property type="project" value="TreeGrafter"/>
</dbReference>
<protein>
    <submittedName>
        <fullName evidence="2">Penicillin-binding protein 2</fullName>
    </submittedName>
</protein>
<sequence length="203" mass="21733">LLPSKDWKKRRWNKIWYPGETVIAGIGQGYHLSTPLQLAVATAILANGGTRIEPRLVEAVRDPVTHVWQSLAKAPQQTVNFNPANLAVVREGMMDVMRPGGTAAAAASGASYTLAGKTGTAQVVGIKQGARYDARQLSRKYHDHALFMAYAPAEDPRIVIAVVVENGGHGGSTAAPIARAVFDYYLTGKRPGTMKLEASDAPE</sequence>
<dbReference type="InterPro" id="IPR012338">
    <property type="entry name" value="Beta-lactam/transpept-like"/>
</dbReference>
<feature type="non-terminal residue" evidence="2">
    <location>
        <position position="1"/>
    </location>
</feature>
<dbReference type="GO" id="GO:0071555">
    <property type="term" value="P:cell wall organization"/>
    <property type="evidence" value="ECO:0007669"/>
    <property type="project" value="TreeGrafter"/>
</dbReference>
<accession>A0A7C9P8L1</accession>
<dbReference type="Pfam" id="PF00905">
    <property type="entry name" value="Transpeptidase"/>
    <property type="match status" value="1"/>
</dbReference>
<dbReference type="SUPFAM" id="SSF56601">
    <property type="entry name" value="beta-lactamase/transpeptidase-like"/>
    <property type="match status" value="1"/>
</dbReference>
<evidence type="ECO:0000313" key="2">
    <source>
        <dbReference type="EMBL" id="NDP48757.1"/>
    </source>
</evidence>
<organism evidence="2 3">
    <name type="scientific">Sulfuriferula multivorans</name>
    <dbReference type="NCBI Taxonomy" id="1559896"/>
    <lineage>
        <taxon>Bacteria</taxon>
        <taxon>Pseudomonadati</taxon>
        <taxon>Pseudomonadota</taxon>
        <taxon>Betaproteobacteria</taxon>
        <taxon>Nitrosomonadales</taxon>
        <taxon>Sulfuricellaceae</taxon>
        <taxon>Sulfuriferula</taxon>
    </lineage>
</organism>
<evidence type="ECO:0000259" key="1">
    <source>
        <dbReference type="Pfam" id="PF00905"/>
    </source>
</evidence>
<comment type="caution">
    <text evidence="2">The sequence shown here is derived from an EMBL/GenBank/DDBJ whole genome shotgun (WGS) entry which is preliminary data.</text>
</comment>
<dbReference type="InterPro" id="IPR001460">
    <property type="entry name" value="PCN-bd_Tpept"/>
</dbReference>
<reference evidence="2 3" key="1">
    <citation type="submission" date="2019-09" db="EMBL/GenBank/DDBJ databases">
        <title>H2 Metabolism Revealed by Metagenomic Analysis in Subglacial Sediment of East Antarctica.</title>
        <authorList>
            <person name="Yang Z."/>
            <person name="Zhang Y."/>
            <person name="Lv Y."/>
            <person name="Yan W."/>
            <person name="Xiao X."/>
            <person name="Sun B."/>
            <person name="Ma H."/>
        </authorList>
    </citation>
    <scope>NUCLEOTIDE SEQUENCE [LARGE SCALE GENOMIC DNA]</scope>
    <source>
        <strain evidence="2">Bin2_2</strain>
    </source>
</reference>
<feature type="domain" description="Penicillin-binding protein transpeptidase" evidence="1">
    <location>
        <begin position="16"/>
        <end position="182"/>
    </location>
</feature>
<dbReference type="GO" id="GO:0005886">
    <property type="term" value="C:plasma membrane"/>
    <property type="evidence" value="ECO:0007669"/>
    <property type="project" value="TreeGrafter"/>
</dbReference>
<dbReference type="EMBL" id="JAAFGW010000155">
    <property type="protein sequence ID" value="NDP48757.1"/>
    <property type="molecule type" value="Genomic_DNA"/>
</dbReference>
<dbReference type="GO" id="GO:0008658">
    <property type="term" value="F:penicillin binding"/>
    <property type="evidence" value="ECO:0007669"/>
    <property type="project" value="InterPro"/>
</dbReference>
<dbReference type="PANTHER" id="PTHR30627:SF2">
    <property type="entry name" value="PEPTIDOGLYCAN D,D-TRANSPEPTIDASE MRDA"/>
    <property type="match status" value="1"/>
</dbReference>